<sequence>MKKTLLTLLITFNCVFGQKKIEKLDKMFEKFSAVINKDSDSAYYYCKQAYKLNNKIGNDYYASRCLILYASYYYNLGNNSKCRKYIDQALILAKKTGNIIALYRIYNLKGIMFFEAGEYDKAFNEYQKALFYLKKKPDNKYYGILHYSFGNLFLIKGDTISGIKNYKLTSKYSILAKDTARILSSYILIANAIQSKDHQKANDYYEKAYRLAQLTKDRQEQFDIRFNQSNNFLDPNNQSRNEKALSYLKAAEKLLKQLDGKDLYNFYLYFNYGAYYMNKNDFQNAIKHYELAYKAYDAERIPIDQKLNILKSLVNVYKKDNNFQKSYEYQSLFYKLKDSLFTIEKEKNYNHLLAKYEVGKKNNQIQLLSKENELQKVRKTKLYFILGLLVILLLLGFFLYKNKLKSQQKLNKKQLELNKTRDILEGQNKERNRLAKELHDSVAGSLAGINFMLDKENDVLQNDNLSVIQRHINTLHEEIREITHDLSNHFLMEKTFYQLMQHLAKRNRENGILTDILFFPENALTRINEETKNHLYRIIQELFTNIRKHANATRVQMSVTQHENSICIMIEDNGQGFDKNKTGGIGLKNIKERLKIFKAHLEIDSFPNNGTTVTITFRI</sequence>
<accession>A0A1G7MWD7</accession>
<evidence type="ECO:0000256" key="3">
    <source>
        <dbReference type="ARBA" id="ARBA00022553"/>
    </source>
</evidence>
<dbReference type="Gene3D" id="1.20.5.1930">
    <property type="match status" value="1"/>
</dbReference>
<gene>
    <name evidence="13" type="ORF">SAMN05421825_1821</name>
</gene>
<evidence type="ECO:0000256" key="2">
    <source>
        <dbReference type="ARBA" id="ARBA00012438"/>
    </source>
</evidence>
<keyword evidence="4" id="KW-0808">Transferase</keyword>
<evidence type="ECO:0000256" key="1">
    <source>
        <dbReference type="ARBA" id="ARBA00000085"/>
    </source>
</evidence>
<dbReference type="InterPro" id="IPR011990">
    <property type="entry name" value="TPR-like_helical_dom_sf"/>
</dbReference>
<dbReference type="SUPFAM" id="SSF81901">
    <property type="entry name" value="HCP-like"/>
    <property type="match status" value="1"/>
</dbReference>
<keyword evidence="3" id="KW-0597">Phosphoprotein</keyword>
<dbReference type="Pfam" id="PF07730">
    <property type="entry name" value="HisKA_3"/>
    <property type="match status" value="1"/>
</dbReference>
<keyword evidence="11" id="KW-0472">Membrane</keyword>
<feature type="repeat" description="TPR" evidence="9">
    <location>
        <begin position="103"/>
        <end position="136"/>
    </location>
</feature>
<dbReference type="EMBL" id="FNBH01000002">
    <property type="protein sequence ID" value="SDF65390.1"/>
    <property type="molecule type" value="Genomic_DNA"/>
</dbReference>
<dbReference type="SMART" id="SM00387">
    <property type="entry name" value="HATPase_c"/>
    <property type="match status" value="1"/>
</dbReference>
<keyword evidence="9" id="KW-0802">TPR repeat</keyword>
<evidence type="ECO:0000256" key="8">
    <source>
        <dbReference type="ARBA" id="ARBA00023012"/>
    </source>
</evidence>
<dbReference type="InterPro" id="IPR050482">
    <property type="entry name" value="Sensor_HK_TwoCompSys"/>
</dbReference>
<dbReference type="SMART" id="SM00028">
    <property type="entry name" value="TPR"/>
    <property type="match status" value="3"/>
</dbReference>
<feature type="repeat" description="TPR" evidence="9">
    <location>
        <begin position="266"/>
        <end position="299"/>
    </location>
</feature>
<dbReference type="CDD" id="cd16917">
    <property type="entry name" value="HATPase_UhpB-NarQ-NarX-like"/>
    <property type="match status" value="1"/>
</dbReference>
<dbReference type="PANTHER" id="PTHR24421:SF10">
    <property type="entry name" value="NITRATE_NITRITE SENSOR PROTEIN NARQ"/>
    <property type="match status" value="1"/>
</dbReference>
<dbReference type="InterPro" id="IPR003594">
    <property type="entry name" value="HATPase_dom"/>
</dbReference>
<dbReference type="STRING" id="454006.SAMN05421825_1821"/>
<keyword evidence="14" id="KW-1185">Reference proteome</keyword>
<dbReference type="Gene3D" id="3.30.565.10">
    <property type="entry name" value="Histidine kinase-like ATPase, C-terminal domain"/>
    <property type="match status" value="1"/>
</dbReference>
<keyword evidence="8" id="KW-0902">Two-component regulatory system</keyword>
<comment type="catalytic activity">
    <reaction evidence="1">
        <text>ATP + protein L-histidine = ADP + protein N-phospho-L-histidine.</text>
        <dbReference type="EC" id="2.7.13.3"/>
    </reaction>
</comment>
<protein>
    <recommendedName>
        <fullName evidence="2">histidine kinase</fullName>
        <ecNumber evidence="2">2.7.13.3</ecNumber>
    </recommendedName>
</protein>
<feature type="domain" description="Histidine kinase/HSP90-like ATPase" evidence="12">
    <location>
        <begin position="530"/>
        <end position="619"/>
    </location>
</feature>
<dbReference type="EC" id="2.7.13.3" evidence="2"/>
<dbReference type="GO" id="GO:0046983">
    <property type="term" value="F:protein dimerization activity"/>
    <property type="evidence" value="ECO:0007669"/>
    <property type="project" value="InterPro"/>
</dbReference>
<evidence type="ECO:0000256" key="7">
    <source>
        <dbReference type="ARBA" id="ARBA00022840"/>
    </source>
</evidence>
<keyword evidence="6 13" id="KW-0418">Kinase</keyword>
<dbReference type="SUPFAM" id="SSF48452">
    <property type="entry name" value="TPR-like"/>
    <property type="match status" value="1"/>
</dbReference>
<reference evidence="14" key="1">
    <citation type="submission" date="2016-10" db="EMBL/GenBank/DDBJ databases">
        <authorList>
            <person name="Varghese N."/>
            <person name="Submissions S."/>
        </authorList>
    </citation>
    <scope>NUCLEOTIDE SEQUENCE [LARGE SCALE GENOMIC DNA]</scope>
    <source>
        <strain evidence="14">DSM 19684</strain>
    </source>
</reference>
<keyword evidence="11" id="KW-1133">Transmembrane helix</keyword>
<proteinExistence type="predicted"/>
<dbReference type="GO" id="GO:0016020">
    <property type="term" value="C:membrane"/>
    <property type="evidence" value="ECO:0007669"/>
    <property type="project" value="InterPro"/>
</dbReference>
<dbReference type="OrthoDB" id="9778366at2"/>
<keyword evidence="11" id="KW-0812">Transmembrane</keyword>
<feature type="coiled-coil region" evidence="10">
    <location>
        <begin position="410"/>
        <end position="437"/>
    </location>
</feature>
<evidence type="ECO:0000313" key="14">
    <source>
        <dbReference type="Proteomes" id="UP000199203"/>
    </source>
</evidence>
<dbReference type="InterPro" id="IPR019734">
    <property type="entry name" value="TPR_rpt"/>
</dbReference>
<keyword evidence="5" id="KW-0547">Nucleotide-binding</keyword>
<dbReference type="GO" id="GO:0005524">
    <property type="term" value="F:ATP binding"/>
    <property type="evidence" value="ECO:0007669"/>
    <property type="project" value="UniProtKB-KW"/>
</dbReference>
<dbReference type="PANTHER" id="PTHR24421">
    <property type="entry name" value="NITRATE/NITRITE SENSOR PROTEIN NARX-RELATED"/>
    <property type="match status" value="1"/>
</dbReference>
<evidence type="ECO:0000256" key="6">
    <source>
        <dbReference type="ARBA" id="ARBA00022777"/>
    </source>
</evidence>
<dbReference type="GO" id="GO:0000155">
    <property type="term" value="F:phosphorelay sensor kinase activity"/>
    <property type="evidence" value="ECO:0007669"/>
    <property type="project" value="InterPro"/>
</dbReference>
<evidence type="ECO:0000256" key="10">
    <source>
        <dbReference type="SAM" id="Coils"/>
    </source>
</evidence>
<dbReference type="InterPro" id="IPR011712">
    <property type="entry name" value="Sig_transdc_His_kin_sub3_dim/P"/>
</dbReference>
<keyword evidence="7" id="KW-0067">ATP-binding</keyword>
<dbReference type="PROSITE" id="PS50005">
    <property type="entry name" value="TPR"/>
    <property type="match status" value="2"/>
</dbReference>
<dbReference type="InterPro" id="IPR036890">
    <property type="entry name" value="HATPase_C_sf"/>
</dbReference>
<evidence type="ECO:0000259" key="12">
    <source>
        <dbReference type="SMART" id="SM00387"/>
    </source>
</evidence>
<feature type="transmembrane region" description="Helical" evidence="11">
    <location>
        <begin position="382"/>
        <end position="400"/>
    </location>
</feature>
<dbReference type="AlphaFoldDB" id="A0A1G7MWD7"/>
<dbReference type="Gene3D" id="1.25.40.10">
    <property type="entry name" value="Tetratricopeptide repeat domain"/>
    <property type="match status" value="2"/>
</dbReference>
<dbReference type="Proteomes" id="UP000199203">
    <property type="component" value="Unassembled WGS sequence"/>
</dbReference>
<evidence type="ECO:0000256" key="5">
    <source>
        <dbReference type="ARBA" id="ARBA00022741"/>
    </source>
</evidence>
<evidence type="ECO:0000313" key="13">
    <source>
        <dbReference type="EMBL" id="SDF65390.1"/>
    </source>
</evidence>
<organism evidence="13 14">
    <name type="scientific">Epilithonimonas hungarica</name>
    <dbReference type="NCBI Taxonomy" id="454006"/>
    <lineage>
        <taxon>Bacteria</taxon>
        <taxon>Pseudomonadati</taxon>
        <taxon>Bacteroidota</taxon>
        <taxon>Flavobacteriia</taxon>
        <taxon>Flavobacteriales</taxon>
        <taxon>Weeksellaceae</taxon>
        <taxon>Chryseobacterium group</taxon>
        <taxon>Epilithonimonas</taxon>
    </lineage>
</organism>
<name>A0A1G7MWD7_9FLAO</name>
<dbReference type="SUPFAM" id="SSF55874">
    <property type="entry name" value="ATPase domain of HSP90 chaperone/DNA topoisomerase II/histidine kinase"/>
    <property type="match status" value="1"/>
</dbReference>
<dbReference type="Pfam" id="PF02518">
    <property type="entry name" value="HATPase_c"/>
    <property type="match status" value="1"/>
</dbReference>
<evidence type="ECO:0000256" key="9">
    <source>
        <dbReference type="PROSITE-ProRule" id="PRU00339"/>
    </source>
</evidence>
<evidence type="ECO:0000256" key="4">
    <source>
        <dbReference type="ARBA" id="ARBA00022679"/>
    </source>
</evidence>
<evidence type="ECO:0000256" key="11">
    <source>
        <dbReference type="SAM" id="Phobius"/>
    </source>
</evidence>
<keyword evidence="10" id="KW-0175">Coiled coil</keyword>